<dbReference type="NCBIfam" id="TIGR01764">
    <property type="entry name" value="excise"/>
    <property type="match status" value="1"/>
</dbReference>
<comment type="caution">
    <text evidence="2">The sequence shown here is derived from an EMBL/GenBank/DDBJ whole genome shotgun (WGS) entry which is preliminary data.</text>
</comment>
<reference evidence="2 3" key="1">
    <citation type="submission" date="2017-10" db="EMBL/GenBank/DDBJ databases">
        <title>Sequencing the genomes of 1000 actinobacteria strains.</title>
        <authorList>
            <person name="Klenk H.-P."/>
        </authorList>
    </citation>
    <scope>NUCLEOTIDE SEQUENCE [LARGE SCALE GENOMIC DNA]</scope>
    <source>
        <strain evidence="2 3">DSM 20688</strain>
    </source>
</reference>
<proteinExistence type="predicted"/>
<dbReference type="GO" id="GO:0003677">
    <property type="term" value="F:DNA binding"/>
    <property type="evidence" value="ECO:0007669"/>
    <property type="project" value="InterPro"/>
</dbReference>
<dbReference type="InterPro" id="IPR041657">
    <property type="entry name" value="HTH_17"/>
</dbReference>
<sequence length="129" mass="13919">MSPHALPNGNIIVPPHVVAEAQRVVQQSPHSLTLHDAHGDTIEVGSEVEKLLTHVLESLATDGHATVTQLPETLTSTTAADILGVSRPTLMKWAGAGRIPSTKVGTHTRFSRADVLRLKETREAEYFAE</sequence>
<feature type="domain" description="Helix-turn-helix" evidence="1">
    <location>
        <begin position="74"/>
        <end position="122"/>
    </location>
</feature>
<evidence type="ECO:0000313" key="2">
    <source>
        <dbReference type="EMBL" id="PFG27516.1"/>
    </source>
</evidence>
<dbReference type="Proteomes" id="UP000221653">
    <property type="component" value="Unassembled WGS sequence"/>
</dbReference>
<dbReference type="AlphaFoldDB" id="A0A2A9DMC6"/>
<dbReference type="STRING" id="1724.GCA_001044175_01459"/>
<name>A0A2A9DMC6_9CORY</name>
<dbReference type="RefSeq" id="WP_048379778.1">
    <property type="nucleotide sequence ID" value="NZ_LDYE01000004.1"/>
</dbReference>
<dbReference type="Pfam" id="PF12728">
    <property type="entry name" value="HTH_17"/>
    <property type="match status" value="1"/>
</dbReference>
<accession>A0A2A9DMC6</accession>
<dbReference type="InterPro" id="IPR009061">
    <property type="entry name" value="DNA-bd_dom_put_sf"/>
</dbReference>
<dbReference type="InterPro" id="IPR010093">
    <property type="entry name" value="SinI_DNA-bd"/>
</dbReference>
<organism evidence="2 3">
    <name type="scientific">Corynebacterium renale</name>
    <dbReference type="NCBI Taxonomy" id="1724"/>
    <lineage>
        <taxon>Bacteria</taxon>
        <taxon>Bacillati</taxon>
        <taxon>Actinomycetota</taxon>
        <taxon>Actinomycetes</taxon>
        <taxon>Mycobacteriales</taxon>
        <taxon>Corynebacteriaceae</taxon>
        <taxon>Corynebacterium</taxon>
    </lineage>
</organism>
<dbReference type="SUPFAM" id="SSF46955">
    <property type="entry name" value="Putative DNA-binding domain"/>
    <property type="match status" value="1"/>
</dbReference>
<dbReference type="EMBL" id="PDJF01000001">
    <property type="protein sequence ID" value="PFG27516.1"/>
    <property type="molecule type" value="Genomic_DNA"/>
</dbReference>
<evidence type="ECO:0000259" key="1">
    <source>
        <dbReference type="Pfam" id="PF12728"/>
    </source>
</evidence>
<evidence type="ECO:0000313" key="3">
    <source>
        <dbReference type="Proteomes" id="UP000221653"/>
    </source>
</evidence>
<gene>
    <name evidence="2" type="ORF">ATK06_0581</name>
</gene>
<keyword evidence="3" id="KW-1185">Reference proteome</keyword>
<protein>
    <submittedName>
        <fullName evidence="2">Excisionase family DNA binding protein</fullName>
    </submittedName>
</protein>
<dbReference type="OrthoDB" id="26212at2"/>
<dbReference type="Gene3D" id="1.10.1660.10">
    <property type="match status" value="1"/>
</dbReference>